<accession>A0AAD0XH74</accession>
<dbReference type="AlphaFoldDB" id="A0AAD0XH74"/>
<reference evidence="1 2" key="1">
    <citation type="submission" date="2017-11" db="EMBL/GenBank/DDBJ databases">
        <title>Complete genome sequence of Herbaspirillum rubrisubalbicans DSM 11543.</title>
        <authorList>
            <person name="Chen M."/>
            <person name="An Q."/>
        </authorList>
    </citation>
    <scope>NUCLEOTIDE SEQUENCE [LARGE SCALE GENOMIC DNA]</scope>
    <source>
        <strain evidence="1 2">DSM 11543</strain>
    </source>
</reference>
<dbReference type="Proteomes" id="UP000269199">
    <property type="component" value="Chromosome"/>
</dbReference>
<evidence type="ECO:0000313" key="2">
    <source>
        <dbReference type="Proteomes" id="UP000269199"/>
    </source>
</evidence>
<name>A0AAD0XH74_9BURK</name>
<dbReference type="RefSeq" id="WP_061790684.1">
    <property type="nucleotide sequence ID" value="NZ_CP024996.1"/>
</dbReference>
<organism evidence="1 2">
    <name type="scientific">Herbaspirillum rubrisubalbicans</name>
    <dbReference type="NCBI Taxonomy" id="80842"/>
    <lineage>
        <taxon>Bacteria</taxon>
        <taxon>Pseudomonadati</taxon>
        <taxon>Pseudomonadota</taxon>
        <taxon>Betaproteobacteria</taxon>
        <taxon>Burkholderiales</taxon>
        <taxon>Oxalobacteraceae</taxon>
        <taxon>Herbaspirillum</taxon>
    </lineage>
</organism>
<proteinExistence type="predicted"/>
<gene>
    <name evidence="1" type="ORF">RC54_10580</name>
</gene>
<dbReference type="EMBL" id="CP024996">
    <property type="protein sequence ID" value="AYR24245.1"/>
    <property type="molecule type" value="Genomic_DNA"/>
</dbReference>
<protein>
    <submittedName>
        <fullName evidence="1">Uncharacterized protein</fullName>
    </submittedName>
</protein>
<evidence type="ECO:0000313" key="1">
    <source>
        <dbReference type="EMBL" id="AYR24245.1"/>
    </source>
</evidence>
<sequence>MLVAIEANKGAIFRDVGHALHTAFLVISNEPRQGCVTRSMLLQMMATIDLDAPGRQLTPGQAEWFSALKGTPAGSIDFSGLTDDEIRAQCAMIVAAVNHHLPRIEAMVVRARFGSTEYEDVNGARRYAFSHERAAAIRELSDWLRPALQNVPAMAVDGLLARQFANHIKTKVSVRDLAAAFGCSKSTYHRASAVVRSHVRQLEAAAHQRLARHFIEQGIIPAPAELSTAGKSC</sequence>